<dbReference type="Proteomes" id="UP001175228">
    <property type="component" value="Unassembled WGS sequence"/>
</dbReference>
<keyword evidence="4" id="KW-1185">Reference proteome</keyword>
<evidence type="ECO:0000313" key="3">
    <source>
        <dbReference type="EMBL" id="KAK0503597.1"/>
    </source>
</evidence>
<feature type="region of interest" description="Disordered" evidence="1">
    <location>
        <begin position="1"/>
        <end position="25"/>
    </location>
</feature>
<feature type="compositionally biased region" description="Polar residues" evidence="1">
    <location>
        <begin position="9"/>
        <end position="25"/>
    </location>
</feature>
<organism evidence="3 4">
    <name type="scientific">Armillaria luteobubalina</name>
    <dbReference type="NCBI Taxonomy" id="153913"/>
    <lineage>
        <taxon>Eukaryota</taxon>
        <taxon>Fungi</taxon>
        <taxon>Dikarya</taxon>
        <taxon>Basidiomycota</taxon>
        <taxon>Agaricomycotina</taxon>
        <taxon>Agaricomycetes</taxon>
        <taxon>Agaricomycetidae</taxon>
        <taxon>Agaricales</taxon>
        <taxon>Marasmiineae</taxon>
        <taxon>Physalacriaceae</taxon>
        <taxon>Armillaria</taxon>
    </lineage>
</organism>
<feature type="compositionally biased region" description="Basic residues" evidence="1">
    <location>
        <begin position="52"/>
        <end position="61"/>
    </location>
</feature>
<accession>A0AA39QIK3</accession>
<feature type="region of interest" description="Disordered" evidence="1">
    <location>
        <begin position="38"/>
        <end position="101"/>
    </location>
</feature>
<name>A0AA39QIK3_9AGAR</name>
<dbReference type="Gene3D" id="3.40.970.10">
    <property type="entry name" value="Ribonuclease H1, N-terminal domain"/>
    <property type="match status" value="1"/>
</dbReference>
<evidence type="ECO:0000256" key="1">
    <source>
        <dbReference type="SAM" id="MobiDB-lite"/>
    </source>
</evidence>
<proteinExistence type="predicted"/>
<evidence type="ECO:0000313" key="4">
    <source>
        <dbReference type="Proteomes" id="UP001175228"/>
    </source>
</evidence>
<dbReference type="InterPro" id="IPR037056">
    <property type="entry name" value="RNase_H1_N_sf"/>
</dbReference>
<feature type="domain" description="Ribonuclease H1 N-terminal" evidence="2">
    <location>
        <begin position="144"/>
        <end position="186"/>
    </location>
</feature>
<dbReference type="EMBL" id="JAUEPU010000004">
    <property type="protein sequence ID" value="KAK0503597.1"/>
    <property type="molecule type" value="Genomic_DNA"/>
</dbReference>
<dbReference type="AlphaFoldDB" id="A0AA39QIK3"/>
<dbReference type="Pfam" id="PF01693">
    <property type="entry name" value="Cauli_VI"/>
    <property type="match status" value="1"/>
</dbReference>
<comment type="caution">
    <text evidence="3">The sequence shown here is derived from an EMBL/GenBank/DDBJ whole genome shotgun (WGS) entry which is preliminary data.</text>
</comment>
<dbReference type="InterPro" id="IPR011320">
    <property type="entry name" value="RNase_H1_N"/>
</dbReference>
<reference evidence="3" key="1">
    <citation type="submission" date="2023-06" db="EMBL/GenBank/DDBJ databases">
        <authorList>
            <consortium name="Lawrence Berkeley National Laboratory"/>
            <person name="Ahrendt S."/>
            <person name="Sahu N."/>
            <person name="Indic B."/>
            <person name="Wong-Bajracharya J."/>
            <person name="Merenyi Z."/>
            <person name="Ke H.-M."/>
            <person name="Monk M."/>
            <person name="Kocsube S."/>
            <person name="Drula E."/>
            <person name="Lipzen A."/>
            <person name="Balint B."/>
            <person name="Henrissat B."/>
            <person name="Andreopoulos B."/>
            <person name="Martin F.M."/>
            <person name="Harder C.B."/>
            <person name="Rigling D."/>
            <person name="Ford K.L."/>
            <person name="Foster G.D."/>
            <person name="Pangilinan J."/>
            <person name="Papanicolaou A."/>
            <person name="Barry K."/>
            <person name="LaButti K."/>
            <person name="Viragh M."/>
            <person name="Koriabine M."/>
            <person name="Yan M."/>
            <person name="Riley R."/>
            <person name="Champramary S."/>
            <person name="Plett K.L."/>
            <person name="Tsai I.J."/>
            <person name="Slot J."/>
            <person name="Sipos G."/>
            <person name="Plett J."/>
            <person name="Nagy L.G."/>
            <person name="Grigoriev I.V."/>
        </authorList>
    </citation>
    <scope>NUCLEOTIDE SEQUENCE</scope>
    <source>
        <strain evidence="3">HWK02</strain>
    </source>
</reference>
<sequence>MSRRVIRPSTPSVSTNSEFGTESSLSIDSLTEALSVIVISSDDDEKTPPCRPRVHKGKRTAAPKVSPPPTSAIPHQYGIPKGSRRDESTMPRSSPLLSSISPTSASPLWHNAPPISWYQHPTLSAQPPHQPRVTMRSAGYPDGIYVVTNGRIMGVFDSCKNLMEGSFSGFPHQSYRKFPTLDDAIAAWNDAWTNQEIGYPADRRSNQCRFGPEWVRSQRRLTPKFYWLVVKGHSPGIYTVFDEALDAAGVTWYEVVVTRDSSMASRLFKDFEQSQEVTVIHAA</sequence>
<evidence type="ECO:0000259" key="2">
    <source>
        <dbReference type="Pfam" id="PF01693"/>
    </source>
</evidence>
<protein>
    <recommendedName>
        <fullName evidence="2">Ribonuclease H1 N-terminal domain-containing protein</fullName>
    </recommendedName>
</protein>
<gene>
    <name evidence="3" type="ORF">EDD18DRAFT_1346460</name>
</gene>